<evidence type="ECO:0000313" key="2">
    <source>
        <dbReference type="Proteomes" id="UP000694846"/>
    </source>
</evidence>
<protein>
    <submittedName>
        <fullName evidence="3">Uncharacterized protein LOC112685666</fullName>
    </submittedName>
</protein>
<keyword evidence="1" id="KW-0732">Signal</keyword>
<dbReference type="AlphaFoldDB" id="A0A8B8FSD7"/>
<organism evidence="2 3">
    <name type="scientific">Sipha flava</name>
    <name type="common">yellow sugarcane aphid</name>
    <dbReference type="NCBI Taxonomy" id="143950"/>
    <lineage>
        <taxon>Eukaryota</taxon>
        <taxon>Metazoa</taxon>
        <taxon>Ecdysozoa</taxon>
        <taxon>Arthropoda</taxon>
        <taxon>Hexapoda</taxon>
        <taxon>Insecta</taxon>
        <taxon>Pterygota</taxon>
        <taxon>Neoptera</taxon>
        <taxon>Paraneoptera</taxon>
        <taxon>Hemiptera</taxon>
        <taxon>Sternorrhyncha</taxon>
        <taxon>Aphidomorpha</taxon>
        <taxon>Aphidoidea</taxon>
        <taxon>Aphididae</taxon>
        <taxon>Sipha</taxon>
    </lineage>
</organism>
<dbReference type="RefSeq" id="XP_025413388.1">
    <property type="nucleotide sequence ID" value="XM_025557603.1"/>
</dbReference>
<reference evidence="3" key="1">
    <citation type="submission" date="2025-08" db="UniProtKB">
        <authorList>
            <consortium name="RefSeq"/>
        </authorList>
    </citation>
    <scope>IDENTIFICATION</scope>
    <source>
        <tissue evidence="3">Whole body</tissue>
    </source>
</reference>
<dbReference type="Proteomes" id="UP000694846">
    <property type="component" value="Unplaced"/>
</dbReference>
<name>A0A8B8FSD7_9HEMI</name>
<sequence length="137" mass="15639">MALKEFVIFSSLVAISIINSNILGSEAVVPPKSYMDQQYTQMKRDLYDMVERLFNLMSDVQKLQDMQSEYLESDVDFSAVARASKEVTQTQNQLISKVMQYILDSDAYLPGYKYIYPDLGNPNSPYNPNFVTPVMVP</sequence>
<keyword evidence="2" id="KW-1185">Reference proteome</keyword>
<feature type="chain" id="PRO_5034129947" evidence="1">
    <location>
        <begin position="28"/>
        <end position="137"/>
    </location>
</feature>
<proteinExistence type="predicted"/>
<evidence type="ECO:0000313" key="3">
    <source>
        <dbReference type="RefSeq" id="XP_025413388.1"/>
    </source>
</evidence>
<gene>
    <name evidence="3" type="primary">LOC112685666</name>
</gene>
<evidence type="ECO:0000256" key="1">
    <source>
        <dbReference type="SAM" id="SignalP"/>
    </source>
</evidence>
<accession>A0A8B8FSD7</accession>
<dbReference type="GeneID" id="112685666"/>
<dbReference type="OrthoDB" id="6606947at2759"/>
<feature type="signal peptide" evidence="1">
    <location>
        <begin position="1"/>
        <end position="27"/>
    </location>
</feature>